<dbReference type="InterPro" id="IPR016186">
    <property type="entry name" value="C-type_lectin-like/link_sf"/>
</dbReference>
<dbReference type="InParanoid" id="T1FEK2"/>
<dbReference type="AlphaFoldDB" id="T1FEK2"/>
<name>T1FEK2_HELRO</name>
<keyword evidence="1" id="KW-1015">Disulfide bond</keyword>
<dbReference type="EMBL" id="KB097519">
    <property type="protein sequence ID" value="ESN95553.1"/>
    <property type="molecule type" value="Genomic_DNA"/>
</dbReference>
<sequence length="221" mass="24899">MNASDMNRGTNLFDAAIKAKAKNELRGINFVDSSGLCTCIPKANVRYNVTAVQSFATAGCRSYVTHDCPDNFDYVLEYHKCYKMKYQHLDWYDGRASCNNISSSHPISIEDDVENVIAVQYVNSTTMDYQKCPGSYWSNWFTYYTSGFQTYAGGVKTPFYWVPYPGISKLVRVNGWHVGEPSAPNNGVNNCLVTIITGYIGWDDQECSTPYCVLCEYDLVT</sequence>
<evidence type="ECO:0000259" key="2">
    <source>
        <dbReference type="PROSITE" id="PS50041"/>
    </source>
</evidence>
<dbReference type="GO" id="GO:0009897">
    <property type="term" value="C:external side of plasma membrane"/>
    <property type="evidence" value="ECO:0000318"/>
    <property type="project" value="GO_Central"/>
</dbReference>
<evidence type="ECO:0000313" key="5">
    <source>
        <dbReference type="Proteomes" id="UP000015101"/>
    </source>
</evidence>
<dbReference type="InterPro" id="IPR018378">
    <property type="entry name" value="C-type_lectin_CS"/>
</dbReference>
<feature type="domain" description="C-type lectin" evidence="2">
    <location>
        <begin position="80"/>
        <end position="216"/>
    </location>
</feature>
<dbReference type="PROSITE" id="PS00615">
    <property type="entry name" value="C_TYPE_LECTIN_1"/>
    <property type="match status" value="1"/>
</dbReference>
<dbReference type="EMBL" id="AMQM01006808">
    <property type="status" value="NOT_ANNOTATED_CDS"/>
    <property type="molecule type" value="Genomic_DNA"/>
</dbReference>
<dbReference type="Proteomes" id="UP000015101">
    <property type="component" value="Unassembled WGS sequence"/>
</dbReference>
<dbReference type="InterPro" id="IPR016187">
    <property type="entry name" value="CTDL_fold"/>
</dbReference>
<evidence type="ECO:0000256" key="1">
    <source>
        <dbReference type="ARBA" id="ARBA00023157"/>
    </source>
</evidence>
<dbReference type="Gene3D" id="3.10.100.10">
    <property type="entry name" value="Mannose-Binding Protein A, subunit A"/>
    <property type="match status" value="1"/>
</dbReference>
<keyword evidence="5" id="KW-1185">Reference proteome</keyword>
<dbReference type="EnsemblMetazoa" id="HelroT179329">
    <property type="protein sequence ID" value="HelroP179329"/>
    <property type="gene ID" value="HelroG179329"/>
</dbReference>
<dbReference type="GO" id="GO:0006955">
    <property type="term" value="P:immune response"/>
    <property type="evidence" value="ECO:0000318"/>
    <property type="project" value="GO_Central"/>
</dbReference>
<dbReference type="SMART" id="SM00034">
    <property type="entry name" value="CLECT"/>
    <property type="match status" value="1"/>
</dbReference>
<evidence type="ECO:0000313" key="3">
    <source>
        <dbReference type="EMBL" id="ESN95553.1"/>
    </source>
</evidence>
<organism evidence="4 5">
    <name type="scientific">Helobdella robusta</name>
    <name type="common">Californian leech</name>
    <dbReference type="NCBI Taxonomy" id="6412"/>
    <lineage>
        <taxon>Eukaryota</taxon>
        <taxon>Metazoa</taxon>
        <taxon>Spiralia</taxon>
        <taxon>Lophotrochozoa</taxon>
        <taxon>Annelida</taxon>
        <taxon>Clitellata</taxon>
        <taxon>Hirudinea</taxon>
        <taxon>Rhynchobdellida</taxon>
        <taxon>Glossiphoniidae</taxon>
        <taxon>Helobdella</taxon>
    </lineage>
</organism>
<dbReference type="RefSeq" id="XP_009026418.1">
    <property type="nucleotide sequence ID" value="XM_009028170.1"/>
</dbReference>
<dbReference type="HOGENOM" id="CLU_070181_2_0_1"/>
<evidence type="ECO:0000313" key="4">
    <source>
        <dbReference type="EnsemblMetazoa" id="HelroP179329"/>
    </source>
</evidence>
<accession>T1FEK2</accession>
<dbReference type="OrthoDB" id="6067009at2759"/>
<dbReference type="GO" id="GO:0038187">
    <property type="term" value="F:pattern recognition receptor activity"/>
    <property type="evidence" value="ECO:0000318"/>
    <property type="project" value="GO_Central"/>
</dbReference>
<dbReference type="CTD" id="20207251"/>
<reference evidence="5" key="1">
    <citation type="submission" date="2012-12" db="EMBL/GenBank/DDBJ databases">
        <authorList>
            <person name="Hellsten U."/>
            <person name="Grimwood J."/>
            <person name="Chapman J.A."/>
            <person name="Shapiro H."/>
            <person name="Aerts A."/>
            <person name="Otillar R.P."/>
            <person name="Terry A.Y."/>
            <person name="Boore J.L."/>
            <person name="Simakov O."/>
            <person name="Marletaz F."/>
            <person name="Cho S.-J."/>
            <person name="Edsinger-Gonzales E."/>
            <person name="Havlak P."/>
            <person name="Kuo D.-H."/>
            <person name="Larsson T."/>
            <person name="Lv J."/>
            <person name="Arendt D."/>
            <person name="Savage R."/>
            <person name="Osoegawa K."/>
            <person name="de Jong P."/>
            <person name="Lindberg D.R."/>
            <person name="Seaver E.C."/>
            <person name="Weisblat D.A."/>
            <person name="Putnam N.H."/>
            <person name="Grigoriev I.V."/>
            <person name="Rokhsar D.S."/>
        </authorList>
    </citation>
    <scope>NUCLEOTIDE SEQUENCE</scope>
</reference>
<protein>
    <recommendedName>
        <fullName evidence="2">C-type lectin domain-containing protein</fullName>
    </recommendedName>
</protein>
<dbReference type="GeneID" id="20207251"/>
<reference evidence="3 5" key="2">
    <citation type="journal article" date="2013" name="Nature">
        <title>Insights into bilaterian evolution from three spiralian genomes.</title>
        <authorList>
            <person name="Simakov O."/>
            <person name="Marletaz F."/>
            <person name="Cho S.J."/>
            <person name="Edsinger-Gonzales E."/>
            <person name="Havlak P."/>
            <person name="Hellsten U."/>
            <person name="Kuo D.H."/>
            <person name="Larsson T."/>
            <person name="Lv J."/>
            <person name="Arendt D."/>
            <person name="Savage R."/>
            <person name="Osoegawa K."/>
            <person name="de Jong P."/>
            <person name="Grimwood J."/>
            <person name="Chapman J.A."/>
            <person name="Shapiro H."/>
            <person name="Aerts A."/>
            <person name="Otillar R.P."/>
            <person name="Terry A.Y."/>
            <person name="Boore J.L."/>
            <person name="Grigoriev I.V."/>
            <person name="Lindberg D.R."/>
            <person name="Seaver E.C."/>
            <person name="Weisblat D.A."/>
            <person name="Putnam N.H."/>
            <person name="Rokhsar D.S."/>
        </authorList>
    </citation>
    <scope>NUCLEOTIDE SEQUENCE</scope>
</reference>
<gene>
    <name evidence="4" type="primary">20207251</name>
    <name evidence="3" type="ORF">HELRODRAFT_179329</name>
</gene>
<dbReference type="KEGG" id="hro:HELRODRAFT_179329"/>
<proteinExistence type="predicted"/>
<dbReference type="PROSITE" id="PS50041">
    <property type="entry name" value="C_TYPE_LECTIN_2"/>
    <property type="match status" value="1"/>
</dbReference>
<reference evidence="4" key="3">
    <citation type="submission" date="2015-06" db="UniProtKB">
        <authorList>
            <consortium name="EnsemblMetazoa"/>
        </authorList>
    </citation>
    <scope>IDENTIFICATION</scope>
</reference>
<dbReference type="SUPFAM" id="SSF56436">
    <property type="entry name" value="C-type lectin-like"/>
    <property type="match status" value="1"/>
</dbReference>
<dbReference type="InterPro" id="IPR001304">
    <property type="entry name" value="C-type_lectin-like"/>
</dbReference>
<dbReference type="GO" id="GO:0030246">
    <property type="term" value="F:carbohydrate binding"/>
    <property type="evidence" value="ECO:0000318"/>
    <property type="project" value="GO_Central"/>
</dbReference>
<dbReference type="CDD" id="cd00037">
    <property type="entry name" value="CLECT"/>
    <property type="match status" value="1"/>
</dbReference>